<proteinExistence type="predicted"/>
<dbReference type="Proteomes" id="UP000054477">
    <property type="component" value="Unassembled WGS sequence"/>
</dbReference>
<accession>A0A0C9WVM8</accession>
<protein>
    <submittedName>
        <fullName evidence="2">Uncharacterized protein</fullName>
    </submittedName>
</protein>
<dbReference type="EMBL" id="KN838578">
    <property type="protein sequence ID" value="KIK03570.1"/>
    <property type="molecule type" value="Genomic_DNA"/>
</dbReference>
<dbReference type="AlphaFoldDB" id="A0A0C9WVM8"/>
<name>A0A0C9WVM8_9AGAR</name>
<feature type="compositionally biased region" description="Basic residues" evidence="1">
    <location>
        <begin position="79"/>
        <end position="90"/>
    </location>
</feature>
<reference evidence="2 3" key="1">
    <citation type="submission" date="2014-04" db="EMBL/GenBank/DDBJ databases">
        <authorList>
            <consortium name="DOE Joint Genome Institute"/>
            <person name="Kuo A."/>
            <person name="Kohler A."/>
            <person name="Nagy L.G."/>
            <person name="Floudas D."/>
            <person name="Copeland A."/>
            <person name="Barry K.W."/>
            <person name="Cichocki N."/>
            <person name="Veneault-Fourrey C."/>
            <person name="LaButti K."/>
            <person name="Lindquist E.A."/>
            <person name="Lipzen A."/>
            <person name="Lundell T."/>
            <person name="Morin E."/>
            <person name="Murat C."/>
            <person name="Sun H."/>
            <person name="Tunlid A."/>
            <person name="Henrissat B."/>
            <person name="Grigoriev I.V."/>
            <person name="Hibbett D.S."/>
            <person name="Martin F."/>
            <person name="Nordberg H.P."/>
            <person name="Cantor M.N."/>
            <person name="Hua S.X."/>
        </authorList>
    </citation>
    <scope>NUCLEOTIDE SEQUENCE [LARGE SCALE GENOMIC DNA]</scope>
    <source>
        <strain evidence="2 3">LaAM-08-1</strain>
    </source>
</reference>
<keyword evidence="3" id="KW-1185">Reference proteome</keyword>
<dbReference type="HOGENOM" id="CLU_2441213_0_0_1"/>
<sequence length="90" mass="9921">MPFGVTGGPAEFGYVVGQQMHDLIADGTCENFVDDGGSAADSFDEGMAKLRRILERERVSDQEVSALIQPSSQQLSTGKYRKTRHIWKDS</sequence>
<dbReference type="STRING" id="1095629.A0A0C9WVM8"/>
<gene>
    <name evidence="2" type="ORF">K443DRAFT_5223</name>
</gene>
<feature type="region of interest" description="Disordered" evidence="1">
    <location>
        <begin position="64"/>
        <end position="90"/>
    </location>
</feature>
<evidence type="ECO:0000256" key="1">
    <source>
        <dbReference type="SAM" id="MobiDB-lite"/>
    </source>
</evidence>
<reference evidence="3" key="2">
    <citation type="submission" date="2015-01" db="EMBL/GenBank/DDBJ databases">
        <title>Evolutionary Origins and Diversification of the Mycorrhizal Mutualists.</title>
        <authorList>
            <consortium name="DOE Joint Genome Institute"/>
            <consortium name="Mycorrhizal Genomics Consortium"/>
            <person name="Kohler A."/>
            <person name="Kuo A."/>
            <person name="Nagy L.G."/>
            <person name="Floudas D."/>
            <person name="Copeland A."/>
            <person name="Barry K.W."/>
            <person name="Cichocki N."/>
            <person name="Veneault-Fourrey C."/>
            <person name="LaButti K."/>
            <person name="Lindquist E.A."/>
            <person name="Lipzen A."/>
            <person name="Lundell T."/>
            <person name="Morin E."/>
            <person name="Murat C."/>
            <person name="Riley R."/>
            <person name="Ohm R."/>
            <person name="Sun H."/>
            <person name="Tunlid A."/>
            <person name="Henrissat B."/>
            <person name="Grigoriev I.V."/>
            <person name="Hibbett D.S."/>
            <person name="Martin F."/>
        </authorList>
    </citation>
    <scope>NUCLEOTIDE SEQUENCE [LARGE SCALE GENOMIC DNA]</scope>
    <source>
        <strain evidence="3">LaAM-08-1</strain>
    </source>
</reference>
<evidence type="ECO:0000313" key="2">
    <source>
        <dbReference type="EMBL" id="KIK03570.1"/>
    </source>
</evidence>
<dbReference type="OrthoDB" id="3363652at2759"/>
<organism evidence="2 3">
    <name type="scientific">Laccaria amethystina LaAM-08-1</name>
    <dbReference type="NCBI Taxonomy" id="1095629"/>
    <lineage>
        <taxon>Eukaryota</taxon>
        <taxon>Fungi</taxon>
        <taxon>Dikarya</taxon>
        <taxon>Basidiomycota</taxon>
        <taxon>Agaricomycotina</taxon>
        <taxon>Agaricomycetes</taxon>
        <taxon>Agaricomycetidae</taxon>
        <taxon>Agaricales</taxon>
        <taxon>Agaricineae</taxon>
        <taxon>Hydnangiaceae</taxon>
        <taxon>Laccaria</taxon>
    </lineage>
</organism>
<evidence type="ECO:0000313" key="3">
    <source>
        <dbReference type="Proteomes" id="UP000054477"/>
    </source>
</evidence>
<feature type="compositionally biased region" description="Polar residues" evidence="1">
    <location>
        <begin position="68"/>
        <end position="77"/>
    </location>
</feature>